<proteinExistence type="inferred from homology"/>
<gene>
    <name evidence="5" type="primary">LOC109054467</name>
</gene>
<evidence type="ECO:0000256" key="4">
    <source>
        <dbReference type="SAM" id="SignalP"/>
    </source>
</evidence>
<reference evidence="5" key="1">
    <citation type="submission" date="2025-08" db="UniProtKB">
        <authorList>
            <consortium name="Ensembl"/>
        </authorList>
    </citation>
    <scope>IDENTIFICATION</scope>
</reference>
<dbReference type="InterPro" id="IPR001130">
    <property type="entry name" value="TatD-like"/>
</dbReference>
<dbReference type="Ensembl" id="ENSCCRT00020008188.1">
    <property type="protein sequence ID" value="ENSCCRP00020007299.1"/>
    <property type="gene ID" value="ENSCCRG00020003961.1"/>
</dbReference>
<feature type="compositionally biased region" description="Basic residues" evidence="3">
    <location>
        <begin position="130"/>
        <end position="147"/>
    </location>
</feature>
<dbReference type="SUPFAM" id="SSF51556">
    <property type="entry name" value="Metallo-dependent hydrolases"/>
    <property type="match status" value="1"/>
</dbReference>
<keyword evidence="2" id="KW-0378">Hydrolase</keyword>
<organism evidence="5 6">
    <name type="scientific">Cyprinus carpio</name>
    <name type="common">Common carp</name>
    <dbReference type="NCBI Taxonomy" id="7962"/>
    <lineage>
        <taxon>Eukaryota</taxon>
        <taxon>Metazoa</taxon>
        <taxon>Chordata</taxon>
        <taxon>Craniata</taxon>
        <taxon>Vertebrata</taxon>
        <taxon>Euteleostomi</taxon>
        <taxon>Actinopterygii</taxon>
        <taxon>Neopterygii</taxon>
        <taxon>Teleostei</taxon>
        <taxon>Ostariophysi</taxon>
        <taxon>Cypriniformes</taxon>
        <taxon>Cyprinidae</taxon>
        <taxon>Cyprininae</taxon>
        <taxon>Cyprinus</taxon>
    </lineage>
</organism>
<dbReference type="InterPro" id="IPR032466">
    <property type="entry name" value="Metal_Hydrolase"/>
</dbReference>
<dbReference type="Proteomes" id="UP000694701">
    <property type="component" value="Unplaced"/>
</dbReference>
<keyword evidence="4" id="KW-0732">Signal</keyword>
<dbReference type="Pfam" id="PF01026">
    <property type="entry name" value="TatD_DNase"/>
    <property type="match status" value="1"/>
</dbReference>
<sequence>MQTPYLVTLLLKLSVQPSCNAVWVQLLLTGVNASLITYACDPPERSSSVQVLSTMNRKREKVKFTTRLYVESPRKLMKNSVGVAQPTCWHGNGQDGGMSEVSSPGLNTSAGSAGLGHMENMCLSTPRSTPKTRLKLNGRHRALSRKKSPGENAVLGQQSSVGPSPPSAGRKRRNPEEGQKVILLKALNDAMRDANKKSSVGGPKSLSGKKTPDKLIKAIEEESTSELDCCSFSEKNERLITTTGDRPPSLEFIDTEDDGTEIKLDTRSVILKRPESPDWSDVENSEQVEVFSQDFESFEPKGRQTTELKRDCKLVDFSDTPPPLECKPYSSSPVLKSSIFPQALWELKSQGSDTSPTIPARNMELLSELPPQNTAFDLEPPKNYSRCRAVRRSLKLQQSIPRLRTFASIPHTPGNWDYSPLTTRRTSDSNIYASSQMLLAADGASRGMSVGSEPLWLSDLNYSKADSAGFIDTHCHLDMLYGKLGFRGSFQKFQSKYASSFPMEFRGCIADFCNPRITKREAIWEGLLREEKVWGAFGCHPHFAKEYNHAHEQSIMGAMRHPKTIAFGEIGLDYSYKNSTDSKKQKEVFERQLQLAVSLGKPLVIHCRDADDDVLKIMKKCVPRDYKIHRHCFTNSYSVIEPFLSEFSNLCVGFTGLVTYHRAVEARDAVRKIPLNRILLETDAPYFLPRQVPKSTCRFAHPGMGIHTLHEISLLKGESLTTVLQTVRQNTRHIYGL</sequence>
<evidence type="ECO:0000256" key="1">
    <source>
        <dbReference type="ARBA" id="ARBA00009275"/>
    </source>
</evidence>
<feature type="chain" id="PRO_5034166736" evidence="4">
    <location>
        <begin position="22"/>
        <end position="737"/>
    </location>
</feature>
<dbReference type="AlphaFoldDB" id="A0A8C2C7R4"/>
<accession>A0A8C2C7R4</accession>
<dbReference type="PANTHER" id="PTHR46363">
    <property type="entry name" value="DEOXYRIBONUCLEASE TATDN2-RELATED"/>
    <property type="match status" value="1"/>
</dbReference>
<feature type="compositionally biased region" description="Polar residues" evidence="3">
    <location>
        <begin position="100"/>
        <end position="111"/>
    </location>
</feature>
<dbReference type="PROSITE" id="PS01091">
    <property type="entry name" value="TATD_3"/>
    <property type="match status" value="1"/>
</dbReference>
<evidence type="ECO:0000256" key="2">
    <source>
        <dbReference type="ARBA" id="ARBA00022801"/>
    </source>
</evidence>
<feature type="region of interest" description="Disordered" evidence="3">
    <location>
        <begin position="94"/>
        <end position="178"/>
    </location>
</feature>
<dbReference type="PANTHER" id="PTHR46363:SF1">
    <property type="entry name" value="DEOXYRIBONUCLEASE TATDN2-RELATED"/>
    <property type="match status" value="1"/>
</dbReference>
<evidence type="ECO:0000313" key="6">
    <source>
        <dbReference type="Proteomes" id="UP000694701"/>
    </source>
</evidence>
<dbReference type="CDD" id="cd01310">
    <property type="entry name" value="TatD_DNAse"/>
    <property type="match status" value="1"/>
</dbReference>
<feature type="region of interest" description="Disordered" evidence="3">
    <location>
        <begin position="193"/>
        <end position="213"/>
    </location>
</feature>
<name>A0A8C2C7R4_CYPCA</name>
<comment type="similarity">
    <text evidence="1">Belongs to the metallo-dependent hydrolases superfamily. TatD-type hydrolase family.</text>
</comment>
<dbReference type="PROSITE" id="PS01090">
    <property type="entry name" value="TATD_2"/>
    <property type="match status" value="1"/>
</dbReference>
<dbReference type="Gene3D" id="3.20.20.140">
    <property type="entry name" value="Metal-dependent hydrolases"/>
    <property type="match status" value="1"/>
</dbReference>
<dbReference type="GO" id="GO:0016788">
    <property type="term" value="F:hydrolase activity, acting on ester bonds"/>
    <property type="evidence" value="ECO:0007669"/>
    <property type="project" value="InterPro"/>
</dbReference>
<dbReference type="InterPro" id="IPR018228">
    <property type="entry name" value="DNase_TatD-rel_CS"/>
</dbReference>
<dbReference type="PROSITE" id="PS01137">
    <property type="entry name" value="TATD_1"/>
    <property type="match status" value="1"/>
</dbReference>
<feature type="signal peptide" evidence="4">
    <location>
        <begin position="1"/>
        <end position="21"/>
    </location>
</feature>
<evidence type="ECO:0000256" key="3">
    <source>
        <dbReference type="SAM" id="MobiDB-lite"/>
    </source>
</evidence>
<dbReference type="FunFam" id="3.20.20.140:FF:000027">
    <property type="entry name" value="putative deoxyribonuclease TATDN2"/>
    <property type="match status" value="1"/>
</dbReference>
<evidence type="ECO:0000313" key="5">
    <source>
        <dbReference type="Ensembl" id="ENSCCRP00020007299.1"/>
    </source>
</evidence>
<protein>
    <submittedName>
        <fullName evidence="5">TatD DNase domain containing 2</fullName>
    </submittedName>
</protein>